<evidence type="ECO:0000313" key="3">
    <source>
        <dbReference type="EMBL" id="VCU10873.1"/>
    </source>
</evidence>
<reference evidence="4" key="1">
    <citation type="submission" date="2018-10" db="EMBL/GenBank/DDBJ databases">
        <authorList>
            <person name="Peiro R."/>
            <person name="Begona"/>
            <person name="Cbmso G."/>
            <person name="Lopez M."/>
            <person name="Gonzalez S."/>
            <person name="Sacristan E."/>
            <person name="Castillo E."/>
        </authorList>
    </citation>
    <scope>NUCLEOTIDE SEQUENCE [LARGE SCALE GENOMIC DNA]</scope>
</reference>
<keyword evidence="4" id="KW-1185">Reference proteome</keyword>
<protein>
    <submittedName>
        <fullName evidence="3">Riboflavin-binding protein RibY</fullName>
    </submittedName>
</protein>
<dbReference type="RefSeq" id="WP_129611232.1">
    <property type="nucleotide sequence ID" value="NZ_UWOC01000192.1"/>
</dbReference>
<dbReference type="InterPro" id="IPR015168">
    <property type="entry name" value="SsuA/THI5"/>
</dbReference>
<dbReference type="EMBL" id="UWOC01000192">
    <property type="protein sequence ID" value="VCU10873.1"/>
    <property type="molecule type" value="Genomic_DNA"/>
</dbReference>
<dbReference type="SUPFAM" id="SSF53850">
    <property type="entry name" value="Periplasmic binding protein-like II"/>
    <property type="match status" value="1"/>
</dbReference>
<dbReference type="Gene3D" id="3.40.190.10">
    <property type="entry name" value="Periplasmic binding protein-like II"/>
    <property type="match status" value="2"/>
</dbReference>
<dbReference type="InterPro" id="IPR006311">
    <property type="entry name" value="TAT_signal"/>
</dbReference>
<evidence type="ECO:0000256" key="1">
    <source>
        <dbReference type="SAM" id="SignalP"/>
    </source>
</evidence>
<dbReference type="InterPro" id="IPR027939">
    <property type="entry name" value="NMT1/THI5"/>
</dbReference>
<sequence length="373" mass="40532">MTRVPTLLRRRLLRPAAGLAAISAVVLSGAALSTTAVAARAEVVTLGQATATSLTFGPVFAAVELGYFEQEKIELRFLNFQGASVLLPQVANKSVMIGFPGPDPLIVSHQPGRDPMPVKFFYNAARSSIWEFLVLQDSPLKTLADLRGKVIGVGALANANVPITRAMLKDIGLGPNDYSFMAIGVGAPAFRATLTKEVDSYNTFDTNIAAFETTGAKLRYLPIEPKYRNLFSNGFVAHLDTLKEKPELIAGFGRAFTKGVLVCETNPDFCVRNFYKHNPSLKPSGGSEAEVLSKGRHVLASRMARYLAFPEGQPRRFGAYDPAVWKDFVEILHAGGELSGTEIDVSKLYTDAFVPKFNDFDVEAIRAKAKTLK</sequence>
<dbReference type="PANTHER" id="PTHR31528:SF15">
    <property type="entry name" value="RIBOFLAVIN-BINDING PROTEIN RIBY"/>
    <property type="match status" value="1"/>
</dbReference>
<evidence type="ECO:0000313" key="4">
    <source>
        <dbReference type="Proteomes" id="UP000289200"/>
    </source>
</evidence>
<dbReference type="GO" id="GO:0009228">
    <property type="term" value="P:thiamine biosynthetic process"/>
    <property type="evidence" value="ECO:0007669"/>
    <property type="project" value="InterPro"/>
</dbReference>
<organism evidence="3 4">
    <name type="scientific">Rhodoplanes serenus</name>
    <dbReference type="NCBI Taxonomy" id="200615"/>
    <lineage>
        <taxon>Bacteria</taxon>
        <taxon>Pseudomonadati</taxon>
        <taxon>Pseudomonadota</taxon>
        <taxon>Alphaproteobacteria</taxon>
        <taxon>Hyphomicrobiales</taxon>
        <taxon>Nitrobacteraceae</taxon>
        <taxon>Rhodoplanes</taxon>
    </lineage>
</organism>
<dbReference type="AlphaFoldDB" id="A0A3S4BIN7"/>
<feature type="domain" description="SsuA/THI5-like" evidence="2">
    <location>
        <begin position="56"/>
        <end position="268"/>
    </location>
</feature>
<gene>
    <name evidence="3" type="primary">ribY_6</name>
    <name evidence="3" type="ORF">RHODGE_RHODGE_04438</name>
</gene>
<dbReference type="PROSITE" id="PS51318">
    <property type="entry name" value="TAT"/>
    <property type="match status" value="1"/>
</dbReference>
<dbReference type="PANTHER" id="PTHR31528">
    <property type="entry name" value="4-AMINO-5-HYDROXYMETHYL-2-METHYLPYRIMIDINE PHOSPHATE SYNTHASE THI11-RELATED"/>
    <property type="match status" value="1"/>
</dbReference>
<feature type="chain" id="PRO_5018730642" evidence="1">
    <location>
        <begin position="39"/>
        <end position="373"/>
    </location>
</feature>
<evidence type="ECO:0000259" key="2">
    <source>
        <dbReference type="Pfam" id="PF09084"/>
    </source>
</evidence>
<accession>A0A3S4BIN7</accession>
<keyword evidence="1" id="KW-0732">Signal</keyword>
<dbReference type="OrthoDB" id="5348911at2"/>
<proteinExistence type="predicted"/>
<feature type="signal peptide" evidence="1">
    <location>
        <begin position="1"/>
        <end position="38"/>
    </location>
</feature>
<dbReference type="Pfam" id="PF09084">
    <property type="entry name" value="NMT1"/>
    <property type="match status" value="1"/>
</dbReference>
<name>A0A3S4BIN7_9BRAD</name>
<comment type="caution">
    <text evidence="3">The sequence shown here is derived from an EMBL/GenBank/DDBJ whole genome shotgun (WGS) entry which is preliminary data.</text>
</comment>
<dbReference type="Proteomes" id="UP000289200">
    <property type="component" value="Unassembled WGS sequence"/>
</dbReference>